<keyword evidence="1" id="KW-0732">Signal</keyword>
<protein>
    <submittedName>
        <fullName evidence="2">Uncharacterized protein</fullName>
    </submittedName>
</protein>
<evidence type="ECO:0000313" key="2">
    <source>
        <dbReference type="EMBL" id="TRL30572.1"/>
    </source>
</evidence>
<dbReference type="Proteomes" id="UP000316781">
    <property type="component" value="Unassembled WGS sequence"/>
</dbReference>
<dbReference type="EMBL" id="VJMF01000069">
    <property type="protein sequence ID" value="TRL30572.1"/>
    <property type="molecule type" value="Genomic_DNA"/>
</dbReference>
<organism evidence="2 3">
    <name type="scientific">Methylosinus sporium</name>
    <dbReference type="NCBI Taxonomy" id="428"/>
    <lineage>
        <taxon>Bacteria</taxon>
        <taxon>Pseudomonadati</taxon>
        <taxon>Pseudomonadota</taxon>
        <taxon>Alphaproteobacteria</taxon>
        <taxon>Hyphomicrobiales</taxon>
        <taxon>Methylocystaceae</taxon>
        <taxon>Methylosinus</taxon>
    </lineage>
</organism>
<feature type="chain" id="PRO_5022001514" evidence="1">
    <location>
        <begin position="21"/>
        <end position="199"/>
    </location>
</feature>
<dbReference type="AlphaFoldDB" id="A0A549SLT1"/>
<proteinExistence type="predicted"/>
<feature type="signal peptide" evidence="1">
    <location>
        <begin position="1"/>
        <end position="20"/>
    </location>
</feature>
<dbReference type="RefSeq" id="WP_142863893.1">
    <property type="nucleotide sequence ID" value="NZ_VJMF01000069.1"/>
</dbReference>
<evidence type="ECO:0000256" key="1">
    <source>
        <dbReference type="SAM" id="SignalP"/>
    </source>
</evidence>
<comment type="caution">
    <text evidence="2">The sequence shown here is derived from an EMBL/GenBank/DDBJ whole genome shotgun (WGS) entry which is preliminary data.</text>
</comment>
<accession>A0A549SLT1</accession>
<reference evidence="2 3" key="1">
    <citation type="submission" date="2019-07" db="EMBL/GenBank/DDBJ databases">
        <title>Ln-dependent methylotrophs.</title>
        <authorList>
            <person name="Tani A."/>
        </authorList>
    </citation>
    <scope>NUCLEOTIDE SEQUENCE [LARGE SCALE GENOMIC DNA]</scope>
    <source>
        <strain evidence="2 3">SM89A</strain>
    </source>
</reference>
<name>A0A549SLT1_METSR</name>
<evidence type="ECO:0000313" key="3">
    <source>
        <dbReference type="Proteomes" id="UP000316781"/>
    </source>
</evidence>
<gene>
    <name evidence="2" type="ORF">FM996_16280</name>
</gene>
<sequence>MKIAASLAAMALIIANPVLADETCINGSCMVDNPYTYTNSLSAPTQSASDNSTKVATTAFFVAQLGQPHTWSALQTFGSEIHLNHAGGAILGNLYYDGNFRYYGDGFGTQLYLNNSTGGITIYGAPSNSGGAGALATPVPIFNLPQTGVLQLPTYTTAGALTNDASGNVTTTVGVTDSGASCTITAITKGVITGASCAK</sequence>